<proteinExistence type="predicted"/>
<gene>
    <name evidence="1" type="ORF">NCTC13098_03508</name>
</gene>
<accession>A0A3P8KXI6</accession>
<dbReference type="EMBL" id="LR131271">
    <property type="protein sequence ID" value="VDR27142.1"/>
    <property type="molecule type" value="Genomic_DNA"/>
</dbReference>
<name>A0A3P8KXI6_RAOTE</name>
<evidence type="ECO:0000313" key="1">
    <source>
        <dbReference type="EMBL" id="VDR27142.1"/>
    </source>
</evidence>
<dbReference type="AlphaFoldDB" id="A0A3P8KXI6"/>
<evidence type="ECO:0000313" key="2">
    <source>
        <dbReference type="Proteomes" id="UP000274346"/>
    </source>
</evidence>
<dbReference type="KEGG" id="rtg:NCTC13098_03508"/>
<dbReference type="Proteomes" id="UP000274346">
    <property type="component" value="Chromosome"/>
</dbReference>
<reference evidence="1 2" key="1">
    <citation type="submission" date="2018-12" db="EMBL/GenBank/DDBJ databases">
        <authorList>
            <consortium name="Pathogen Informatics"/>
        </authorList>
    </citation>
    <scope>NUCLEOTIDE SEQUENCE [LARGE SCALE GENOMIC DNA]</scope>
    <source>
        <strain evidence="1 2">NCTC13098</strain>
    </source>
</reference>
<sequence>MQEQNTAVKNNKRAPIWPDPSCYNAIDLLHINNKNRSNAYVFYYIRVTG</sequence>
<protein>
    <submittedName>
        <fullName evidence="1">Uncharacterized protein</fullName>
    </submittedName>
</protein>
<organism evidence="1 2">
    <name type="scientific">Raoultella terrigena</name>
    <name type="common">Klebsiella terrigena</name>
    <dbReference type="NCBI Taxonomy" id="577"/>
    <lineage>
        <taxon>Bacteria</taxon>
        <taxon>Pseudomonadati</taxon>
        <taxon>Pseudomonadota</taxon>
        <taxon>Gammaproteobacteria</taxon>
        <taxon>Enterobacterales</taxon>
        <taxon>Enterobacteriaceae</taxon>
        <taxon>Klebsiella/Raoultella group</taxon>
        <taxon>Raoultella</taxon>
    </lineage>
</organism>